<dbReference type="AlphaFoldDB" id="A0A7S1F6V7"/>
<proteinExistence type="predicted"/>
<dbReference type="InterPro" id="IPR051281">
    <property type="entry name" value="Dual-spec_lipid-protein_phosph"/>
</dbReference>
<dbReference type="PANTHER" id="PTHR12305">
    <property type="entry name" value="PHOSPHATASE WITH HOMOLOGY TO TENSIN"/>
    <property type="match status" value="1"/>
</dbReference>
<dbReference type="SUPFAM" id="SSF52799">
    <property type="entry name" value="(Phosphotyrosine protein) phosphatases II"/>
    <property type="match status" value="1"/>
</dbReference>
<dbReference type="InterPro" id="IPR029023">
    <property type="entry name" value="Tensin_phosphatase"/>
</dbReference>
<organism evidence="9">
    <name type="scientific">Noctiluca scintillans</name>
    <name type="common">Sea sparkle</name>
    <name type="synonym">Red tide dinoflagellate</name>
    <dbReference type="NCBI Taxonomy" id="2966"/>
    <lineage>
        <taxon>Eukaryota</taxon>
        <taxon>Sar</taxon>
        <taxon>Alveolata</taxon>
        <taxon>Dinophyceae</taxon>
        <taxon>Noctilucales</taxon>
        <taxon>Noctilucaceae</taxon>
        <taxon>Noctiluca</taxon>
    </lineage>
</organism>
<dbReference type="InterPro" id="IPR005821">
    <property type="entry name" value="Ion_trans_dom"/>
</dbReference>
<dbReference type="Gene3D" id="2.60.40.1110">
    <property type="match status" value="1"/>
</dbReference>
<dbReference type="SMART" id="SM00404">
    <property type="entry name" value="PTPc_motif"/>
    <property type="match status" value="1"/>
</dbReference>
<dbReference type="GO" id="GO:0005216">
    <property type="term" value="F:monoatomic ion channel activity"/>
    <property type="evidence" value="ECO:0007669"/>
    <property type="project" value="InterPro"/>
</dbReference>
<evidence type="ECO:0000313" key="9">
    <source>
        <dbReference type="EMBL" id="CAD8847246.1"/>
    </source>
</evidence>
<dbReference type="Gene3D" id="1.20.120.350">
    <property type="entry name" value="Voltage-gated potassium channels. Chain C"/>
    <property type="match status" value="1"/>
</dbReference>
<accession>A0A7S1F6V7</accession>
<comment type="subcellular location">
    <subcellularLocation>
        <location evidence="1">Membrane</location>
        <topology evidence="1">Multi-pass membrane protein</topology>
    </subcellularLocation>
</comment>
<name>A0A7S1F6V7_NOCSC</name>
<dbReference type="InterPro" id="IPR016130">
    <property type="entry name" value="Tyr_Pase_AS"/>
</dbReference>
<sequence length="581" mass="65078">MAPEKEVIGQKTLPGNSSDDVDIALEEVALNEVMARVSINLRHSQRSPRGRLRKFLVSVKFQTIIMLTILVDISAFVVETVLDERGEMTNEAHWNLAGIEIGTLVVYTLDIILRVVAFGPRNFVQDRWNIVDLFVVLTAVVVIQTPGGSPGGLVVAVKVLRFLKSARLLKIVGVMIRFFRCFHRFRTGSLAAKHTVSKNKLRYVDLNHNFDLDLTYITPDLIAMALPVKDTWQGFYRNPLNEVVRFFKVKHNGHFRVYNACPECPYPDEKFEEIGGSVVHFNVQDHTPPNMEQFLEFLVDVRKFYVGDKRQTIAVHCKAGKGRTGSLCCAWMMYSKVASSSEGAMELFAQQRTDSSKGKICGVETPSQVRYIRQLWSHLSANDAWLHRGATIPSCPEPEIALHCLKLEAGLLPFAHKMKRLKALVQCGGENVSRLALETTSVEATVTSISLEGVRVRGDVRVAVFEELTPDFSAQNAITCVPNANKAKGIILFFLFHTHFINLSGQENGNEDLAVPHEYLDPEAQENGYNCFRLSVRDLDKAHKRIKKGKHPPGSSIALYWTGDESATESVFHTATNIEVE</sequence>
<evidence type="ECO:0000256" key="2">
    <source>
        <dbReference type="ARBA" id="ARBA00022692"/>
    </source>
</evidence>
<keyword evidence="4 6" id="KW-1133">Transmembrane helix</keyword>
<evidence type="ECO:0000256" key="3">
    <source>
        <dbReference type="ARBA" id="ARBA00022801"/>
    </source>
</evidence>
<dbReference type="PANTHER" id="PTHR12305:SF60">
    <property type="entry name" value="PHOSPHATIDYLINOSITOL 3,4,5-TRISPHOSPHATE 3-PHOSPHATASE TPTE2-RELATED"/>
    <property type="match status" value="1"/>
</dbReference>
<keyword evidence="2 6" id="KW-0812">Transmembrane</keyword>
<evidence type="ECO:0000259" key="8">
    <source>
        <dbReference type="PROSITE" id="PS51181"/>
    </source>
</evidence>
<keyword evidence="3" id="KW-0378">Hydrolase</keyword>
<reference evidence="9" key="1">
    <citation type="submission" date="2021-01" db="EMBL/GenBank/DDBJ databases">
        <authorList>
            <person name="Corre E."/>
            <person name="Pelletier E."/>
            <person name="Niang G."/>
            <person name="Scheremetjew M."/>
            <person name="Finn R."/>
            <person name="Kale V."/>
            <person name="Holt S."/>
            <person name="Cochrane G."/>
            <person name="Meng A."/>
            <person name="Brown T."/>
            <person name="Cohen L."/>
        </authorList>
    </citation>
    <scope>NUCLEOTIDE SEQUENCE</scope>
</reference>
<dbReference type="PROSITE" id="PS51181">
    <property type="entry name" value="PPASE_TENSIN"/>
    <property type="match status" value="1"/>
</dbReference>
<dbReference type="GO" id="GO:0016020">
    <property type="term" value="C:membrane"/>
    <property type="evidence" value="ECO:0007669"/>
    <property type="project" value="UniProtKB-SubCell"/>
</dbReference>
<feature type="transmembrane region" description="Helical" evidence="6">
    <location>
        <begin position="128"/>
        <end position="147"/>
    </location>
</feature>
<evidence type="ECO:0000256" key="1">
    <source>
        <dbReference type="ARBA" id="ARBA00004141"/>
    </source>
</evidence>
<dbReference type="InterPro" id="IPR000387">
    <property type="entry name" value="Tyr_Pase_dom"/>
</dbReference>
<gene>
    <name evidence="9" type="ORF">NSCI0253_LOCUS21596</name>
</gene>
<keyword evidence="5 6" id="KW-0472">Membrane</keyword>
<dbReference type="SUPFAM" id="SSF81324">
    <property type="entry name" value="Voltage-gated potassium channels"/>
    <property type="match status" value="1"/>
</dbReference>
<evidence type="ECO:0000259" key="7">
    <source>
        <dbReference type="PROSITE" id="PS50056"/>
    </source>
</evidence>
<feature type="domain" description="Phosphatase tensin-type" evidence="8">
    <location>
        <begin position="203"/>
        <end position="382"/>
    </location>
</feature>
<dbReference type="PROSITE" id="PS00383">
    <property type="entry name" value="TYR_PHOSPHATASE_1"/>
    <property type="match status" value="1"/>
</dbReference>
<dbReference type="InterPro" id="IPR003595">
    <property type="entry name" value="Tyr_Pase_cat"/>
</dbReference>
<dbReference type="GO" id="GO:0016314">
    <property type="term" value="F:phosphatidylinositol-3,4,5-trisphosphate 3-phosphatase activity"/>
    <property type="evidence" value="ECO:0007669"/>
    <property type="project" value="TreeGrafter"/>
</dbReference>
<dbReference type="GO" id="GO:0005829">
    <property type="term" value="C:cytosol"/>
    <property type="evidence" value="ECO:0007669"/>
    <property type="project" value="TreeGrafter"/>
</dbReference>
<evidence type="ECO:0008006" key="10">
    <source>
        <dbReference type="Google" id="ProtNLM"/>
    </source>
</evidence>
<dbReference type="Pfam" id="PF00782">
    <property type="entry name" value="DSPc"/>
    <property type="match status" value="1"/>
</dbReference>
<dbReference type="Pfam" id="PF00520">
    <property type="entry name" value="Ion_trans"/>
    <property type="match status" value="1"/>
</dbReference>
<dbReference type="InterPro" id="IPR029021">
    <property type="entry name" value="Prot-tyrosine_phosphatase-like"/>
</dbReference>
<evidence type="ECO:0000256" key="5">
    <source>
        <dbReference type="ARBA" id="ARBA00023136"/>
    </source>
</evidence>
<dbReference type="InterPro" id="IPR000340">
    <property type="entry name" value="Dual-sp_phosphatase_cat-dom"/>
</dbReference>
<dbReference type="PROSITE" id="PS50056">
    <property type="entry name" value="TYR_PHOSPHATASE_2"/>
    <property type="match status" value="1"/>
</dbReference>
<dbReference type="Gene3D" id="3.90.190.10">
    <property type="entry name" value="Protein tyrosine phosphatase superfamily"/>
    <property type="match status" value="1"/>
</dbReference>
<feature type="domain" description="Tyrosine specific protein phosphatases" evidence="7">
    <location>
        <begin position="292"/>
        <end position="352"/>
    </location>
</feature>
<evidence type="ECO:0000256" key="6">
    <source>
        <dbReference type="SAM" id="Phobius"/>
    </source>
</evidence>
<dbReference type="EMBL" id="HBFQ01030682">
    <property type="protein sequence ID" value="CAD8847246.1"/>
    <property type="molecule type" value="Transcribed_RNA"/>
</dbReference>
<dbReference type="InterPro" id="IPR027359">
    <property type="entry name" value="Volt_channel_dom_sf"/>
</dbReference>
<feature type="transmembrane region" description="Helical" evidence="6">
    <location>
        <begin position="97"/>
        <end position="116"/>
    </location>
</feature>
<protein>
    <recommendedName>
        <fullName evidence="10">Phosphatidylinositol-3,4,5-trisphosphate 3-phosphatase</fullName>
    </recommendedName>
</protein>
<evidence type="ECO:0000256" key="4">
    <source>
        <dbReference type="ARBA" id="ARBA00022989"/>
    </source>
</evidence>
<feature type="transmembrane region" description="Helical" evidence="6">
    <location>
        <begin position="55"/>
        <end position="77"/>
    </location>
</feature>